<name>A0A978UP72_ZIZJJ</name>
<dbReference type="GO" id="GO:0008270">
    <property type="term" value="F:zinc ion binding"/>
    <property type="evidence" value="ECO:0007669"/>
    <property type="project" value="UniProtKB-KW"/>
</dbReference>
<keyword evidence="2" id="KW-0732">Signal</keyword>
<dbReference type="AlphaFoldDB" id="A0A978UP72"/>
<dbReference type="PANTHER" id="PTHR47662:SF1">
    <property type="entry name" value="RING-TYPE DOMAIN-CONTAINING PROTEIN"/>
    <property type="match status" value="1"/>
</dbReference>
<evidence type="ECO:0000313" key="4">
    <source>
        <dbReference type="EMBL" id="KAH7516624.1"/>
    </source>
</evidence>
<dbReference type="CDD" id="cd16448">
    <property type="entry name" value="RING-H2"/>
    <property type="match status" value="1"/>
</dbReference>
<dbReference type="Gene3D" id="3.30.40.10">
    <property type="entry name" value="Zinc/RING finger domain, C3HC4 (zinc finger)"/>
    <property type="match status" value="1"/>
</dbReference>
<keyword evidence="1" id="KW-0479">Metal-binding</keyword>
<dbReference type="EMBL" id="JAEACU010000010">
    <property type="protein sequence ID" value="KAH7516624.1"/>
    <property type="molecule type" value="Genomic_DNA"/>
</dbReference>
<keyword evidence="1" id="KW-0862">Zinc</keyword>
<feature type="signal peptide" evidence="2">
    <location>
        <begin position="1"/>
        <end position="15"/>
    </location>
</feature>
<dbReference type="SMART" id="SM00184">
    <property type="entry name" value="RING"/>
    <property type="match status" value="1"/>
</dbReference>
<dbReference type="SUPFAM" id="SSF57850">
    <property type="entry name" value="RING/U-box"/>
    <property type="match status" value="1"/>
</dbReference>
<feature type="domain" description="RING-type" evidence="3">
    <location>
        <begin position="59"/>
        <end position="101"/>
    </location>
</feature>
<keyword evidence="1" id="KW-0863">Zinc-finger</keyword>
<dbReference type="Pfam" id="PF13639">
    <property type="entry name" value="zf-RING_2"/>
    <property type="match status" value="1"/>
</dbReference>
<proteinExistence type="predicted"/>
<evidence type="ECO:0000313" key="5">
    <source>
        <dbReference type="Proteomes" id="UP000813462"/>
    </source>
</evidence>
<reference evidence="4" key="1">
    <citation type="journal article" date="2021" name="Front. Plant Sci.">
        <title>Chromosome-Scale Genome Assembly for Chinese Sour Jujube and Insights Into Its Genome Evolution and Domestication Signature.</title>
        <authorList>
            <person name="Shen L.-Y."/>
            <person name="Luo H."/>
            <person name="Wang X.-L."/>
            <person name="Wang X.-M."/>
            <person name="Qiu X.-J."/>
            <person name="Liu H."/>
            <person name="Zhou S.-S."/>
            <person name="Jia K.-H."/>
            <person name="Nie S."/>
            <person name="Bao Y.-T."/>
            <person name="Zhang R.-G."/>
            <person name="Yun Q.-Z."/>
            <person name="Chai Y.-H."/>
            <person name="Lu J.-Y."/>
            <person name="Li Y."/>
            <person name="Zhao S.-W."/>
            <person name="Mao J.-F."/>
            <person name="Jia S.-G."/>
            <person name="Mao Y.-M."/>
        </authorList>
    </citation>
    <scope>NUCLEOTIDE SEQUENCE</scope>
    <source>
        <strain evidence="4">AT0</strain>
        <tissue evidence="4">Leaf</tissue>
    </source>
</reference>
<sequence length="138" mass="16111">MWNFMVSIFTHLKWAFNFLLCYSFSVLVPYPCQNVTITCSKELSTTKYRRESEDENLECAVCLSSIDEGEEIGELRCSHLFHKSCLNKWVFFNRTTCPLCRGSLAPPLAQPELGVEVIFIKLWPFRSGGEDRDTWWLR</sequence>
<dbReference type="PANTHER" id="PTHR47662">
    <property type="entry name" value="RING-TYPE DOMAIN-CONTAINING PROTEIN"/>
    <property type="match status" value="1"/>
</dbReference>
<gene>
    <name evidence="4" type="ORF">FEM48_Zijuj10G0154700</name>
</gene>
<organism evidence="4 5">
    <name type="scientific">Ziziphus jujuba var. spinosa</name>
    <dbReference type="NCBI Taxonomy" id="714518"/>
    <lineage>
        <taxon>Eukaryota</taxon>
        <taxon>Viridiplantae</taxon>
        <taxon>Streptophyta</taxon>
        <taxon>Embryophyta</taxon>
        <taxon>Tracheophyta</taxon>
        <taxon>Spermatophyta</taxon>
        <taxon>Magnoliopsida</taxon>
        <taxon>eudicotyledons</taxon>
        <taxon>Gunneridae</taxon>
        <taxon>Pentapetalae</taxon>
        <taxon>rosids</taxon>
        <taxon>fabids</taxon>
        <taxon>Rosales</taxon>
        <taxon>Rhamnaceae</taxon>
        <taxon>Paliureae</taxon>
        <taxon>Ziziphus</taxon>
    </lineage>
</organism>
<dbReference type="InterPro" id="IPR013083">
    <property type="entry name" value="Znf_RING/FYVE/PHD"/>
</dbReference>
<dbReference type="PROSITE" id="PS50089">
    <property type="entry name" value="ZF_RING_2"/>
    <property type="match status" value="1"/>
</dbReference>
<dbReference type="Proteomes" id="UP000813462">
    <property type="component" value="Unassembled WGS sequence"/>
</dbReference>
<comment type="caution">
    <text evidence="4">The sequence shown here is derived from an EMBL/GenBank/DDBJ whole genome shotgun (WGS) entry which is preliminary data.</text>
</comment>
<accession>A0A978UP72</accession>
<evidence type="ECO:0000256" key="1">
    <source>
        <dbReference type="PROSITE-ProRule" id="PRU00175"/>
    </source>
</evidence>
<dbReference type="InterPro" id="IPR001841">
    <property type="entry name" value="Znf_RING"/>
</dbReference>
<feature type="chain" id="PRO_5037837983" description="RING-type domain-containing protein" evidence="2">
    <location>
        <begin position="16"/>
        <end position="138"/>
    </location>
</feature>
<evidence type="ECO:0000256" key="2">
    <source>
        <dbReference type="SAM" id="SignalP"/>
    </source>
</evidence>
<evidence type="ECO:0000259" key="3">
    <source>
        <dbReference type="PROSITE" id="PS50089"/>
    </source>
</evidence>
<protein>
    <recommendedName>
        <fullName evidence="3">RING-type domain-containing protein</fullName>
    </recommendedName>
</protein>